<keyword evidence="2" id="KW-0479">Metal-binding</keyword>
<evidence type="ECO:0000313" key="9">
    <source>
        <dbReference type="Proteomes" id="UP000823823"/>
    </source>
</evidence>
<dbReference type="GO" id="GO:0008942">
    <property type="term" value="F:nitrite reductase [NAD(P)H] activity"/>
    <property type="evidence" value="ECO:0007669"/>
    <property type="project" value="InterPro"/>
</dbReference>
<reference evidence="8" key="2">
    <citation type="submission" date="2021-04" db="EMBL/GenBank/DDBJ databases">
        <authorList>
            <person name="Gilroy R."/>
        </authorList>
    </citation>
    <scope>NUCLEOTIDE SEQUENCE</scope>
    <source>
        <strain evidence="8">ChiHjej13B12-24818</strain>
    </source>
</reference>
<dbReference type="PANTHER" id="PTHR40562:SF1">
    <property type="entry name" value="NITRITE REDUCTASE (NADH) SMALL SUBUNIT"/>
    <property type="match status" value="1"/>
</dbReference>
<evidence type="ECO:0000259" key="7">
    <source>
        <dbReference type="PROSITE" id="PS51296"/>
    </source>
</evidence>
<dbReference type="EMBL" id="DWZH01000087">
    <property type="protein sequence ID" value="HJB11087.1"/>
    <property type="molecule type" value="Genomic_DNA"/>
</dbReference>
<dbReference type="GO" id="GO:0042128">
    <property type="term" value="P:nitrate assimilation"/>
    <property type="evidence" value="ECO:0007669"/>
    <property type="project" value="UniProtKB-KW"/>
</dbReference>
<accession>A0A9D2LE89</accession>
<dbReference type="GO" id="GO:0046872">
    <property type="term" value="F:metal ion binding"/>
    <property type="evidence" value="ECO:0007669"/>
    <property type="project" value="UniProtKB-KW"/>
</dbReference>
<reference evidence="8" key="1">
    <citation type="journal article" date="2021" name="PeerJ">
        <title>Extensive microbial diversity within the chicken gut microbiome revealed by metagenomics and culture.</title>
        <authorList>
            <person name="Gilroy R."/>
            <person name="Ravi A."/>
            <person name="Getino M."/>
            <person name="Pursley I."/>
            <person name="Horton D.L."/>
            <person name="Alikhan N.F."/>
            <person name="Baker D."/>
            <person name="Gharbi K."/>
            <person name="Hall N."/>
            <person name="Watson M."/>
            <person name="Adriaenssens E.M."/>
            <person name="Foster-Nyarko E."/>
            <person name="Jarju S."/>
            <person name="Secka A."/>
            <person name="Antonio M."/>
            <person name="Oren A."/>
            <person name="Chaudhuri R.R."/>
            <person name="La Ragione R."/>
            <person name="Hildebrand F."/>
            <person name="Pallen M.J."/>
        </authorList>
    </citation>
    <scope>NUCLEOTIDE SEQUENCE</scope>
    <source>
        <strain evidence="8">ChiHjej13B12-24818</strain>
    </source>
</reference>
<dbReference type="GO" id="GO:0004497">
    <property type="term" value="F:monooxygenase activity"/>
    <property type="evidence" value="ECO:0007669"/>
    <property type="project" value="UniProtKB-ARBA"/>
</dbReference>
<evidence type="ECO:0000313" key="8">
    <source>
        <dbReference type="EMBL" id="HJB11087.1"/>
    </source>
</evidence>
<keyword evidence="5" id="KW-0411">Iron-sulfur</keyword>
<name>A0A9D2LE89_9MICO</name>
<evidence type="ECO:0000256" key="3">
    <source>
        <dbReference type="ARBA" id="ARBA00023002"/>
    </source>
</evidence>
<evidence type="ECO:0000256" key="4">
    <source>
        <dbReference type="ARBA" id="ARBA00023004"/>
    </source>
</evidence>
<proteinExistence type="predicted"/>
<dbReference type="InterPro" id="IPR017881">
    <property type="entry name" value="NirD"/>
</dbReference>
<keyword evidence="6" id="KW-0534">Nitrate assimilation</keyword>
<protein>
    <submittedName>
        <fullName evidence="8">Nitrite reductase small subunit NirD</fullName>
    </submittedName>
</protein>
<dbReference type="GO" id="GO:0016705">
    <property type="term" value="F:oxidoreductase activity, acting on paired donors, with incorporation or reduction of molecular oxygen"/>
    <property type="evidence" value="ECO:0007669"/>
    <property type="project" value="UniProtKB-ARBA"/>
</dbReference>
<dbReference type="PROSITE" id="PS51296">
    <property type="entry name" value="RIESKE"/>
    <property type="match status" value="1"/>
</dbReference>
<dbReference type="SUPFAM" id="SSF50022">
    <property type="entry name" value="ISP domain"/>
    <property type="match status" value="1"/>
</dbReference>
<keyword evidence="3" id="KW-0560">Oxidoreductase</keyword>
<dbReference type="Pfam" id="PF13806">
    <property type="entry name" value="Rieske_2"/>
    <property type="match status" value="1"/>
</dbReference>
<keyword evidence="1" id="KW-0001">2Fe-2S</keyword>
<comment type="caution">
    <text evidence="8">The sequence shown here is derived from an EMBL/GenBank/DDBJ whole genome shotgun (WGS) entry which is preliminary data.</text>
</comment>
<evidence type="ECO:0000256" key="6">
    <source>
        <dbReference type="ARBA" id="ARBA00023063"/>
    </source>
</evidence>
<dbReference type="Gene3D" id="2.102.10.10">
    <property type="entry name" value="Rieske [2Fe-2S] iron-sulphur domain"/>
    <property type="match status" value="1"/>
</dbReference>
<organism evidence="8 9">
    <name type="scientific">Candidatus Brachybacterium merdavium</name>
    <dbReference type="NCBI Taxonomy" id="2838513"/>
    <lineage>
        <taxon>Bacteria</taxon>
        <taxon>Bacillati</taxon>
        <taxon>Actinomycetota</taxon>
        <taxon>Actinomycetes</taxon>
        <taxon>Micrococcales</taxon>
        <taxon>Dermabacteraceae</taxon>
        <taxon>Brachybacterium</taxon>
    </lineage>
</organism>
<evidence type="ECO:0000256" key="1">
    <source>
        <dbReference type="ARBA" id="ARBA00022714"/>
    </source>
</evidence>
<dbReference type="GO" id="GO:0051537">
    <property type="term" value="F:2 iron, 2 sulfur cluster binding"/>
    <property type="evidence" value="ECO:0007669"/>
    <property type="project" value="UniProtKB-KW"/>
</dbReference>
<feature type="domain" description="Rieske" evidence="7">
    <location>
        <begin position="9"/>
        <end position="120"/>
    </location>
</feature>
<gene>
    <name evidence="8" type="primary">nirD</name>
    <name evidence="8" type="ORF">H9786_11270</name>
</gene>
<dbReference type="InterPro" id="IPR017941">
    <property type="entry name" value="Rieske_2Fe-2S"/>
</dbReference>
<dbReference type="PROSITE" id="PS51300">
    <property type="entry name" value="NIRD"/>
    <property type="match status" value="1"/>
</dbReference>
<dbReference type="AlphaFoldDB" id="A0A9D2LE89"/>
<dbReference type="InterPro" id="IPR036922">
    <property type="entry name" value="Rieske_2Fe-2S_sf"/>
</dbReference>
<keyword evidence="4" id="KW-0408">Iron</keyword>
<evidence type="ECO:0000256" key="2">
    <source>
        <dbReference type="ARBA" id="ARBA00022723"/>
    </source>
</evidence>
<evidence type="ECO:0000256" key="5">
    <source>
        <dbReference type="ARBA" id="ARBA00023014"/>
    </source>
</evidence>
<dbReference type="NCBIfam" id="TIGR02378">
    <property type="entry name" value="nirD_assim_sml"/>
    <property type="match status" value="1"/>
</dbReference>
<dbReference type="InterPro" id="IPR012748">
    <property type="entry name" value="Rieske-like_NirD"/>
</dbReference>
<dbReference type="PANTHER" id="PTHR40562">
    <property type="match status" value="1"/>
</dbReference>
<dbReference type="Proteomes" id="UP000823823">
    <property type="component" value="Unassembled WGS sequence"/>
</dbReference>
<sequence length="131" mass="13742">MQTPPKTMIDICALEQLSPERGAAALIGDTQVAVFRLADDTVRAVQQKDPYSGVNLLSRGLVGSHELEGEQAGEVVPTIASPMYKQAWNLDTGEVLDSGGGAKLPIAVFDAEVRDGRVLIASEPRPGTGAA</sequence>